<organism evidence="7 8">
    <name type="scientific">Pseudocercospora fuligena</name>
    <dbReference type="NCBI Taxonomy" id="685502"/>
    <lineage>
        <taxon>Eukaryota</taxon>
        <taxon>Fungi</taxon>
        <taxon>Dikarya</taxon>
        <taxon>Ascomycota</taxon>
        <taxon>Pezizomycotina</taxon>
        <taxon>Dothideomycetes</taxon>
        <taxon>Dothideomycetidae</taxon>
        <taxon>Mycosphaerellales</taxon>
        <taxon>Mycosphaerellaceae</taxon>
        <taxon>Pseudocercospora</taxon>
    </lineage>
</organism>
<gene>
    <name evidence="7" type="ORF">HII31_01001</name>
</gene>
<dbReference type="EMBL" id="JABCIY010000008">
    <property type="protein sequence ID" value="KAF7197662.1"/>
    <property type="molecule type" value="Genomic_DNA"/>
</dbReference>
<evidence type="ECO:0000256" key="3">
    <source>
        <dbReference type="ARBA" id="ARBA00022827"/>
    </source>
</evidence>
<evidence type="ECO:0000256" key="4">
    <source>
        <dbReference type="ARBA" id="ARBA00023002"/>
    </source>
</evidence>
<dbReference type="GO" id="GO:0071949">
    <property type="term" value="F:FAD binding"/>
    <property type="evidence" value="ECO:0007669"/>
    <property type="project" value="InterPro"/>
</dbReference>
<dbReference type="AlphaFoldDB" id="A0A8H6RVH5"/>
<dbReference type="Gene3D" id="3.30.43.10">
    <property type="entry name" value="Uridine Diphospho-n-acetylenolpyruvylglucosamine Reductase, domain 2"/>
    <property type="match status" value="1"/>
</dbReference>
<dbReference type="SUPFAM" id="SSF55103">
    <property type="entry name" value="FAD-linked oxidases, C-terminal domain"/>
    <property type="match status" value="1"/>
</dbReference>
<keyword evidence="3" id="KW-0274">FAD</keyword>
<feature type="signal peptide" evidence="5">
    <location>
        <begin position="1"/>
        <end position="24"/>
    </location>
</feature>
<comment type="caution">
    <text evidence="7">The sequence shown here is derived from an EMBL/GenBank/DDBJ whole genome shotgun (WGS) entry which is preliminary data.</text>
</comment>
<dbReference type="Pfam" id="PF01565">
    <property type="entry name" value="FAD_binding_4"/>
    <property type="match status" value="1"/>
</dbReference>
<evidence type="ECO:0000256" key="1">
    <source>
        <dbReference type="ARBA" id="ARBA00005466"/>
    </source>
</evidence>
<dbReference type="InterPro" id="IPR050416">
    <property type="entry name" value="FAD-linked_Oxidoreductase"/>
</dbReference>
<keyword evidence="4" id="KW-0560">Oxidoreductase</keyword>
<keyword evidence="2" id="KW-0285">Flavoprotein</keyword>
<dbReference type="Proteomes" id="UP000660729">
    <property type="component" value="Unassembled WGS sequence"/>
</dbReference>
<dbReference type="InterPro" id="IPR016166">
    <property type="entry name" value="FAD-bd_PCMH"/>
</dbReference>
<dbReference type="InterPro" id="IPR006094">
    <property type="entry name" value="Oxid_FAD_bind_N"/>
</dbReference>
<dbReference type="Gene3D" id="3.30.465.10">
    <property type="match status" value="1"/>
</dbReference>
<dbReference type="Gene3D" id="3.40.462.20">
    <property type="match status" value="1"/>
</dbReference>
<dbReference type="PANTHER" id="PTHR42973:SF13">
    <property type="entry name" value="FAD-BINDING PCMH-TYPE DOMAIN-CONTAINING PROTEIN"/>
    <property type="match status" value="1"/>
</dbReference>
<feature type="domain" description="FAD-binding PCMH-type" evidence="6">
    <location>
        <begin position="85"/>
        <end position="256"/>
    </location>
</feature>
<evidence type="ECO:0000256" key="2">
    <source>
        <dbReference type="ARBA" id="ARBA00022630"/>
    </source>
</evidence>
<evidence type="ECO:0000256" key="5">
    <source>
        <dbReference type="SAM" id="SignalP"/>
    </source>
</evidence>
<dbReference type="SUPFAM" id="SSF56176">
    <property type="entry name" value="FAD-binding/transporter-associated domain-like"/>
    <property type="match status" value="1"/>
</dbReference>
<accession>A0A8H6RVH5</accession>
<dbReference type="InterPro" id="IPR036318">
    <property type="entry name" value="FAD-bd_PCMH-like_sf"/>
</dbReference>
<keyword evidence="8" id="KW-1185">Reference proteome</keyword>
<reference evidence="7" key="1">
    <citation type="submission" date="2020-04" db="EMBL/GenBank/DDBJ databases">
        <title>Draft genome resource of the tomato pathogen Pseudocercospora fuligena.</title>
        <authorList>
            <person name="Zaccaron A."/>
        </authorList>
    </citation>
    <scope>NUCLEOTIDE SEQUENCE</scope>
    <source>
        <strain evidence="7">PF001</strain>
    </source>
</reference>
<evidence type="ECO:0000259" key="6">
    <source>
        <dbReference type="PROSITE" id="PS51387"/>
    </source>
</evidence>
<evidence type="ECO:0000313" key="8">
    <source>
        <dbReference type="Proteomes" id="UP000660729"/>
    </source>
</evidence>
<dbReference type="InterPro" id="IPR016164">
    <property type="entry name" value="FAD-linked_Oxase-like_C"/>
</dbReference>
<keyword evidence="7" id="KW-0503">Monooxygenase</keyword>
<dbReference type="PANTHER" id="PTHR42973">
    <property type="entry name" value="BINDING OXIDOREDUCTASE, PUTATIVE (AFU_ORTHOLOGUE AFUA_1G17690)-RELATED"/>
    <property type="match status" value="1"/>
</dbReference>
<dbReference type="GO" id="GO:0004497">
    <property type="term" value="F:monooxygenase activity"/>
    <property type="evidence" value="ECO:0007669"/>
    <property type="project" value="UniProtKB-KW"/>
</dbReference>
<dbReference type="InterPro" id="IPR016169">
    <property type="entry name" value="FAD-bd_PCMH_sub2"/>
</dbReference>
<comment type="similarity">
    <text evidence="1">Belongs to the oxygen-dependent FAD-linked oxidoreductase family.</text>
</comment>
<evidence type="ECO:0000313" key="7">
    <source>
        <dbReference type="EMBL" id="KAF7197662.1"/>
    </source>
</evidence>
<proteinExistence type="inferred from homology"/>
<name>A0A8H6RVH5_9PEZI</name>
<dbReference type="PROSITE" id="PS51387">
    <property type="entry name" value="FAD_PCMH"/>
    <property type="match status" value="1"/>
</dbReference>
<feature type="chain" id="PRO_5034150040" evidence="5">
    <location>
        <begin position="25"/>
        <end position="525"/>
    </location>
</feature>
<sequence>MAFSTISFISLLLWTSGNLPSAASAELRGASEDSSVLTYGNNSKHNCAVACAKFQEIPYVQVTSTSGNITQYDVEKSDFWSTFQAEVSPSCFVNPTCPEEVAQVLEILKDNQCQFAVKSGGHAAFAGASNIDGGVTILLKELNTLQLDREAGVVQIGTGNLWIDVYEYLTPKKMSVVGGRVTGIGVGGLVLGGGISFFSGRYGWACDGVRNYEVVVASGEILQVNQASYPDLYWSLRGGGNNFGIVTRMDLEVFEQGDLWGGAMALPWTVKDDVINALYDFGQRQSSHNEDEVDVDASIWAAFGYTQQPQPGKFISIEPVYAKPVVNPPVLENFTKLEPVLMNTIKIRNLTDISKELNQSNPNGLRETCWSHNFILTKEVMSKCLDIFEEELESVKDVEGIVPVMLFQPFTTAVIKHFARNGGNALGITDEDGPLLLMSIPIMWSDSSRDEEVLAFARTIMDRCVEASRKLGAFHSYIYQNYAAKEQRVFESYGKTSLERLRGVSRKYDPDGVFQRLQPVYHKLW</sequence>
<keyword evidence="5" id="KW-0732">Signal</keyword>
<dbReference type="OrthoDB" id="2151789at2759"/>
<protein>
    <submittedName>
        <fullName evidence="7">FAD-dependent monooxygenase CTB5</fullName>
    </submittedName>
</protein>
<dbReference type="InterPro" id="IPR016167">
    <property type="entry name" value="FAD-bd_PCMH_sub1"/>
</dbReference>